<dbReference type="OrthoDB" id="4111at2157"/>
<name>A0A0D5C1G1_9ARCH</name>
<protein>
    <submittedName>
        <fullName evidence="1">Transcription elongation factor NusA</fullName>
    </submittedName>
</protein>
<dbReference type="HOGENOM" id="CLU_132460_1_0_2"/>
<evidence type="ECO:0000313" key="2">
    <source>
        <dbReference type="Proteomes" id="UP000032408"/>
    </source>
</evidence>
<proteinExistence type="predicted"/>
<keyword evidence="1" id="KW-0648">Protein biosynthesis</keyword>
<organism evidence="1 2">
    <name type="scientific">Nitrosopumilus adriaticus</name>
    <dbReference type="NCBI Taxonomy" id="1580092"/>
    <lineage>
        <taxon>Archaea</taxon>
        <taxon>Nitrososphaerota</taxon>
        <taxon>Nitrososphaeria</taxon>
        <taxon>Nitrosopumilales</taxon>
        <taxon>Nitrosopumilaceae</taxon>
        <taxon>Nitrosopumilus</taxon>
    </lineage>
</organism>
<gene>
    <name evidence="1" type="ORF">NADRNF5_0867</name>
</gene>
<dbReference type="RefSeq" id="WP_048115925.1">
    <property type="nucleotide sequence ID" value="NZ_CP011070.1"/>
</dbReference>
<accession>A0A0D5C1G1</accession>
<sequence length="170" mass="19346">MILPICGFDAKNAVLCPKCENKVESGELTKADVDASIILAKTAKTNKMIENFTLYSCKEFQGNFVLSLAKNDIMIIRQSRTLYRLLQEQFNGKIWLVEADENDKRFIEDLFFPTKILSINAVWAPGGVQKTKAVVSGKWTPKFPIDTEKVVQIVKNARNLDIEIEFEDKR</sequence>
<dbReference type="KEGG" id="nin:NADRNF5_0867"/>
<dbReference type="GeneID" id="24820095"/>
<dbReference type="GO" id="GO:0003746">
    <property type="term" value="F:translation elongation factor activity"/>
    <property type="evidence" value="ECO:0007669"/>
    <property type="project" value="UniProtKB-KW"/>
</dbReference>
<dbReference type="EMBL" id="CP011070">
    <property type="protein sequence ID" value="AJW70561.1"/>
    <property type="molecule type" value="Genomic_DNA"/>
</dbReference>
<keyword evidence="2" id="KW-1185">Reference proteome</keyword>
<evidence type="ECO:0000313" key="1">
    <source>
        <dbReference type="EMBL" id="AJW70561.1"/>
    </source>
</evidence>
<reference evidence="1 2" key="2">
    <citation type="journal article" date="2016" name="ISME J.">
        <title>Physiological and genomic characterization of two novel marine thaumarchaeal strains indicates niche differentiation.</title>
        <authorList>
            <person name="Bayer B."/>
            <person name="Vojvoda J."/>
            <person name="Offre P."/>
            <person name="Alves R.J."/>
            <person name="Elisabeth N.H."/>
            <person name="Garcia J.A."/>
            <person name="Volland J.M."/>
            <person name="Srivastava A."/>
            <person name="Schleper C."/>
            <person name="Herndl G.J."/>
        </authorList>
    </citation>
    <scope>NUCLEOTIDE SEQUENCE [LARGE SCALE GENOMIC DNA]</scope>
    <source>
        <strain evidence="1 2">NF5</strain>
    </source>
</reference>
<dbReference type="AlphaFoldDB" id="A0A0D5C1G1"/>
<keyword evidence="1" id="KW-0251">Elongation factor</keyword>
<reference evidence="2" key="1">
    <citation type="submission" date="2015-03" db="EMBL/GenBank/DDBJ databases">
        <title>Characterization of two novel Thaumarchaeota isolated from the Northern Adriatic Sea.</title>
        <authorList>
            <person name="Bayer B."/>
            <person name="Vojvoda J."/>
            <person name="Offre P."/>
            <person name="Srivastava A."/>
            <person name="Elisabeth N."/>
            <person name="Garcia J.A.L."/>
            <person name="Schleper C."/>
            <person name="Herndl G.J."/>
        </authorList>
    </citation>
    <scope>NUCLEOTIDE SEQUENCE [LARGE SCALE GENOMIC DNA]</scope>
    <source>
        <strain evidence="2">NF5</strain>
    </source>
</reference>
<dbReference type="Proteomes" id="UP000032408">
    <property type="component" value="Chromosome"/>
</dbReference>
<dbReference type="STRING" id="1580092.NADRNF5_0867"/>